<dbReference type="SUPFAM" id="SSF55486">
    <property type="entry name" value="Metalloproteases ('zincins'), catalytic domain"/>
    <property type="match status" value="1"/>
</dbReference>
<organism evidence="4 5">
    <name type="scientific">Allocatelliglobosispora scoriae</name>
    <dbReference type="NCBI Taxonomy" id="643052"/>
    <lineage>
        <taxon>Bacteria</taxon>
        <taxon>Bacillati</taxon>
        <taxon>Actinomycetota</taxon>
        <taxon>Actinomycetes</taxon>
        <taxon>Micromonosporales</taxon>
        <taxon>Micromonosporaceae</taxon>
        <taxon>Allocatelliglobosispora</taxon>
    </lineage>
</organism>
<keyword evidence="2" id="KW-0812">Transmembrane</keyword>
<evidence type="ECO:0000313" key="4">
    <source>
        <dbReference type="EMBL" id="MBB5871380.1"/>
    </source>
</evidence>
<dbReference type="Gene3D" id="3.40.390.10">
    <property type="entry name" value="Collagenase (Catalytic Domain)"/>
    <property type="match status" value="1"/>
</dbReference>
<comment type="caution">
    <text evidence="4">The sequence shown here is derived from an EMBL/GenBank/DDBJ whole genome shotgun (WGS) entry which is preliminary data.</text>
</comment>
<dbReference type="AlphaFoldDB" id="A0A841BXD8"/>
<evidence type="ECO:0000259" key="3">
    <source>
        <dbReference type="Pfam" id="PF11350"/>
    </source>
</evidence>
<dbReference type="Pfam" id="PF11350">
    <property type="entry name" value="DUF3152"/>
    <property type="match status" value="1"/>
</dbReference>
<evidence type="ECO:0000313" key="5">
    <source>
        <dbReference type="Proteomes" id="UP000587527"/>
    </source>
</evidence>
<dbReference type="EMBL" id="JACHMN010000002">
    <property type="protein sequence ID" value="MBB5871380.1"/>
    <property type="molecule type" value="Genomic_DNA"/>
</dbReference>
<keyword evidence="2" id="KW-1133">Transmembrane helix</keyword>
<feature type="compositionally biased region" description="Low complexity" evidence="1">
    <location>
        <begin position="105"/>
        <end position="120"/>
    </location>
</feature>
<keyword evidence="5" id="KW-1185">Reference proteome</keyword>
<evidence type="ECO:0000256" key="2">
    <source>
        <dbReference type="SAM" id="Phobius"/>
    </source>
</evidence>
<sequence>MSSRLFDDQDAFEPASRGARADEGYLFAGEPWEQTASEPEGPHGAHRNADTDEQPRRRRRPVPAQGAHAARYAPSWDEREGYGDSGELPELDEPERRSRPRPTQARTGQTRSGRRAAAQRARMRRRRSLVLLLALIAMAAVGFDLARGSRGVILTGDPAGQPSLQASMPEPIVASSPPSQPEAAAIQPTVRPAPVAVPAKGAGTFVYAGGTSKVFGTAGTLRRYQVVVEKGTDQDAAAFATTVDATLSDARSWIAGGKVRFQRVPQGQAHDFVIYLATEVTSEKMCAVGGLQTERYTSCRLPGQVILNLTRWLTAVPDYGAPTALYQQYVVNHEVGHQLELGHEACGGKGQLAPVMQQQTLGLKGCKANAWPFVNGSRFSGAAVA</sequence>
<feature type="transmembrane region" description="Helical" evidence="2">
    <location>
        <begin position="129"/>
        <end position="146"/>
    </location>
</feature>
<keyword evidence="2" id="KW-0472">Membrane</keyword>
<proteinExistence type="predicted"/>
<dbReference type="InterPro" id="IPR022603">
    <property type="entry name" value="DUF3152"/>
</dbReference>
<protein>
    <recommendedName>
        <fullName evidence="3">DUF3152 domain-containing protein</fullName>
    </recommendedName>
</protein>
<gene>
    <name evidence="4" type="ORF">F4553_004759</name>
</gene>
<reference evidence="4 5" key="1">
    <citation type="submission" date="2020-08" db="EMBL/GenBank/DDBJ databases">
        <title>Sequencing the genomes of 1000 actinobacteria strains.</title>
        <authorList>
            <person name="Klenk H.-P."/>
        </authorList>
    </citation>
    <scope>NUCLEOTIDE SEQUENCE [LARGE SCALE GENOMIC DNA]</scope>
    <source>
        <strain evidence="4 5">DSM 45362</strain>
    </source>
</reference>
<accession>A0A841BXD8</accession>
<dbReference type="InterPro" id="IPR024079">
    <property type="entry name" value="MetalloPept_cat_dom_sf"/>
</dbReference>
<feature type="domain" description="DUF3152" evidence="3">
    <location>
        <begin position="196"/>
        <end position="364"/>
    </location>
</feature>
<feature type="compositionally biased region" description="Basic and acidic residues" evidence="1">
    <location>
        <begin position="40"/>
        <end position="55"/>
    </location>
</feature>
<dbReference type="GO" id="GO:0008237">
    <property type="term" value="F:metallopeptidase activity"/>
    <property type="evidence" value="ECO:0007669"/>
    <property type="project" value="InterPro"/>
</dbReference>
<dbReference type="RefSeq" id="WP_246466499.1">
    <property type="nucleotide sequence ID" value="NZ_JACHMN010000002.1"/>
</dbReference>
<feature type="region of interest" description="Disordered" evidence="1">
    <location>
        <begin position="1"/>
        <end position="121"/>
    </location>
</feature>
<name>A0A841BXD8_9ACTN</name>
<dbReference type="Proteomes" id="UP000587527">
    <property type="component" value="Unassembled WGS sequence"/>
</dbReference>
<evidence type="ECO:0000256" key="1">
    <source>
        <dbReference type="SAM" id="MobiDB-lite"/>
    </source>
</evidence>